<keyword evidence="2 9" id="KW-0808">Transferase</keyword>
<dbReference type="InterPro" id="IPR004821">
    <property type="entry name" value="Cyt_trans-like"/>
</dbReference>
<reference evidence="11 12" key="1">
    <citation type="submission" date="2020-01" db="EMBL/GenBank/DDBJ databases">
        <title>Genomes of bacteria type strains.</title>
        <authorList>
            <person name="Chen J."/>
            <person name="Zhu S."/>
            <person name="Yang J."/>
        </authorList>
    </citation>
    <scope>NUCLEOTIDE SEQUENCE [LARGE SCALE GENOMIC DNA]</scope>
    <source>
        <strain evidence="11 12">DSM 16655</strain>
    </source>
</reference>
<comment type="pathway">
    <text evidence="9">Cofactor biosynthesis; coenzyme A biosynthesis; CoA from (R)-pantothenate: step 4/5.</text>
</comment>
<dbReference type="GO" id="GO:0004595">
    <property type="term" value="F:pantetheine-phosphate adenylyltransferase activity"/>
    <property type="evidence" value="ECO:0007669"/>
    <property type="project" value="UniProtKB-EC"/>
</dbReference>
<dbReference type="HAMAP" id="MF_00151">
    <property type="entry name" value="PPAT_bact"/>
    <property type="match status" value="1"/>
</dbReference>
<feature type="binding site" evidence="9">
    <location>
        <begin position="93"/>
        <end position="95"/>
    </location>
    <ligand>
        <name>ATP</name>
        <dbReference type="ChEBI" id="CHEBI:30616"/>
    </ligand>
</feature>
<evidence type="ECO:0000256" key="6">
    <source>
        <dbReference type="ARBA" id="ARBA00022842"/>
    </source>
</evidence>
<dbReference type="PANTHER" id="PTHR21342:SF1">
    <property type="entry name" value="PHOSPHOPANTETHEINE ADENYLYLTRANSFERASE"/>
    <property type="match status" value="1"/>
</dbReference>
<dbReference type="InterPro" id="IPR001980">
    <property type="entry name" value="PPAT"/>
</dbReference>
<dbReference type="NCBIfam" id="TIGR00125">
    <property type="entry name" value="cyt_tran_rel"/>
    <property type="match status" value="1"/>
</dbReference>
<evidence type="ECO:0000256" key="7">
    <source>
        <dbReference type="ARBA" id="ARBA00022993"/>
    </source>
</evidence>
<protein>
    <recommendedName>
        <fullName evidence="9">Phosphopantetheine adenylyltransferase</fullName>
        <ecNumber evidence="9">2.7.7.3</ecNumber>
    </recommendedName>
    <alternativeName>
        <fullName evidence="9">Dephospho-CoA pyrophosphorylase</fullName>
    </alternativeName>
    <alternativeName>
        <fullName evidence="9">Pantetheine-phosphate adenylyltransferase</fullName>
        <shortName evidence="9">PPAT</shortName>
    </alternativeName>
</protein>
<accession>A0ABT1CPR9</accession>
<feature type="binding site" evidence="9">
    <location>
        <begin position="9"/>
        <end position="10"/>
    </location>
    <ligand>
        <name>ATP</name>
        <dbReference type="ChEBI" id="CHEBI:30616"/>
    </ligand>
</feature>
<evidence type="ECO:0000256" key="4">
    <source>
        <dbReference type="ARBA" id="ARBA00022741"/>
    </source>
</evidence>
<evidence type="ECO:0000256" key="9">
    <source>
        <dbReference type="HAMAP-Rule" id="MF_00151"/>
    </source>
</evidence>
<comment type="catalytic activity">
    <reaction evidence="8 9">
        <text>(R)-4'-phosphopantetheine + ATP + H(+) = 3'-dephospho-CoA + diphosphate</text>
        <dbReference type="Rhea" id="RHEA:19801"/>
        <dbReference type="ChEBI" id="CHEBI:15378"/>
        <dbReference type="ChEBI" id="CHEBI:30616"/>
        <dbReference type="ChEBI" id="CHEBI:33019"/>
        <dbReference type="ChEBI" id="CHEBI:57328"/>
        <dbReference type="ChEBI" id="CHEBI:61723"/>
        <dbReference type="EC" id="2.7.7.3"/>
    </reaction>
</comment>
<evidence type="ECO:0000256" key="5">
    <source>
        <dbReference type="ARBA" id="ARBA00022840"/>
    </source>
</evidence>
<evidence type="ECO:0000313" key="11">
    <source>
        <dbReference type="EMBL" id="MCO6408189.1"/>
    </source>
</evidence>
<dbReference type="CDD" id="cd02163">
    <property type="entry name" value="PPAT"/>
    <property type="match status" value="1"/>
</dbReference>
<keyword evidence="6 9" id="KW-0460">Magnesium</keyword>
<evidence type="ECO:0000259" key="10">
    <source>
        <dbReference type="Pfam" id="PF01467"/>
    </source>
</evidence>
<dbReference type="EC" id="2.7.7.3" evidence="9"/>
<dbReference type="InterPro" id="IPR014729">
    <property type="entry name" value="Rossmann-like_a/b/a_fold"/>
</dbReference>
<comment type="function">
    <text evidence="9">Reversibly transfers an adenylyl group from ATP to 4'-phosphopantetheine, yielding dephospho-CoA (dPCoA) and pyrophosphate.</text>
</comment>
<evidence type="ECO:0000256" key="1">
    <source>
        <dbReference type="ARBA" id="ARBA00022490"/>
    </source>
</evidence>
<feature type="binding site" evidence="9">
    <location>
        <position position="92"/>
    </location>
    <ligand>
        <name>substrate</name>
    </ligand>
</feature>
<sequence length="164" mass="17573">MRTAFYPGSFDPMTNGHIHVLEQSLALCDRLVVGIGVHPGKTPMFSFDERAAMIAEALKTDFPARAADVEVVSFQGLVVEAAKQAGATVLVRGLRDGTDLDYEMQMAGMNRAMAPGITTVFAPAYPESRHITATLVRQIAKMGGDVTPFVPMVVQKALAARHSG</sequence>
<feature type="binding site" evidence="9">
    <location>
        <position position="103"/>
    </location>
    <ligand>
        <name>ATP</name>
        <dbReference type="ChEBI" id="CHEBI:30616"/>
    </ligand>
</feature>
<keyword evidence="3 9" id="KW-0548">Nucleotidyltransferase</keyword>
<evidence type="ECO:0000256" key="8">
    <source>
        <dbReference type="ARBA" id="ARBA00029346"/>
    </source>
</evidence>
<comment type="subunit">
    <text evidence="9">Homohexamer.</text>
</comment>
<dbReference type="Pfam" id="PF01467">
    <property type="entry name" value="CTP_transf_like"/>
    <property type="match status" value="1"/>
</dbReference>
<dbReference type="Gene3D" id="3.40.50.620">
    <property type="entry name" value="HUPs"/>
    <property type="match status" value="1"/>
</dbReference>
<keyword evidence="4 9" id="KW-0547">Nucleotide-binding</keyword>
<dbReference type="Proteomes" id="UP001320715">
    <property type="component" value="Unassembled WGS sequence"/>
</dbReference>
<feature type="domain" description="Cytidyltransferase-like" evidence="10">
    <location>
        <begin position="5"/>
        <end position="138"/>
    </location>
</feature>
<keyword evidence="7 9" id="KW-0173">Coenzyme A biosynthesis</keyword>
<keyword evidence="1 9" id="KW-0963">Cytoplasm</keyword>
<evidence type="ECO:0000256" key="3">
    <source>
        <dbReference type="ARBA" id="ARBA00022695"/>
    </source>
</evidence>
<organism evidence="11 12">
    <name type="scientific">Hoeflea alexandrii</name>
    <dbReference type="NCBI Taxonomy" id="288436"/>
    <lineage>
        <taxon>Bacteria</taxon>
        <taxon>Pseudomonadati</taxon>
        <taxon>Pseudomonadota</taxon>
        <taxon>Alphaproteobacteria</taxon>
        <taxon>Hyphomicrobiales</taxon>
        <taxon>Rhizobiaceae</taxon>
        <taxon>Hoeflea</taxon>
    </lineage>
</organism>
<name>A0ABT1CPR9_9HYPH</name>
<comment type="caution">
    <text evidence="11">The sequence shown here is derived from an EMBL/GenBank/DDBJ whole genome shotgun (WGS) entry which is preliminary data.</text>
</comment>
<comment type="subcellular location">
    <subcellularLocation>
        <location evidence="9">Cytoplasm</location>
    </subcellularLocation>
</comment>
<evidence type="ECO:0000313" key="12">
    <source>
        <dbReference type="Proteomes" id="UP001320715"/>
    </source>
</evidence>
<feature type="binding site" evidence="9">
    <location>
        <position position="41"/>
    </location>
    <ligand>
        <name>substrate</name>
    </ligand>
</feature>
<feature type="binding site" evidence="9">
    <location>
        <position position="17"/>
    </location>
    <ligand>
        <name>ATP</name>
        <dbReference type="ChEBI" id="CHEBI:30616"/>
    </ligand>
</feature>
<gene>
    <name evidence="9 11" type="primary">coaD</name>
    <name evidence="11" type="ORF">GTW23_08400</name>
</gene>
<feature type="binding site" evidence="9">
    <location>
        <position position="9"/>
    </location>
    <ligand>
        <name>substrate</name>
    </ligand>
</feature>
<dbReference type="NCBIfam" id="TIGR01510">
    <property type="entry name" value="coaD_prev_kdtB"/>
    <property type="match status" value="1"/>
</dbReference>
<proteinExistence type="inferred from homology"/>
<keyword evidence="12" id="KW-1185">Reference proteome</keyword>
<dbReference type="RefSeq" id="WP_152008703.1">
    <property type="nucleotide sequence ID" value="NZ_JAAAML010000001.1"/>
</dbReference>
<feature type="binding site" evidence="9">
    <location>
        <position position="78"/>
    </location>
    <ligand>
        <name>substrate</name>
    </ligand>
</feature>
<keyword evidence="5 9" id="KW-0067">ATP-binding</keyword>
<dbReference type="SUPFAM" id="SSF52374">
    <property type="entry name" value="Nucleotidylyl transferase"/>
    <property type="match status" value="1"/>
</dbReference>
<dbReference type="PRINTS" id="PR01020">
    <property type="entry name" value="LPSBIOSNTHSS"/>
</dbReference>
<evidence type="ECO:0000256" key="2">
    <source>
        <dbReference type="ARBA" id="ARBA00022679"/>
    </source>
</evidence>
<feature type="binding site" evidence="9">
    <location>
        <begin position="128"/>
        <end position="134"/>
    </location>
    <ligand>
        <name>ATP</name>
        <dbReference type="ChEBI" id="CHEBI:30616"/>
    </ligand>
</feature>
<feature type="site" description="Transition state stabilizer" evidence="9">
    <location>
        <position position="17"/>
    </location>
</feature>
<dbReference type="EMBL" id="JAAAML010000001">
    <property type="protein sequence ID" value="MCO6408189.1"/>
    <property type="molecule type" value="Genomic_DNA"/>
</dbReference>
<dbReference type="PANTHER" id="PTHR21342">
    <property type="entry name" value="PHOSPHOPANTETHEINE ADENYLYLTRANSFERASE"/>
    <property type="match status" value="1"/>
</dbReference>
<comment type="similarity">
    <text evidence="9">Belongs to the bacterial CoaD family.</text>
</comment>
<comment type="cofactor">
    <cofactor evidence="9">
        <name>Mg(2+)</name>
        <dbReference type="ChEBI" id="CHEBI:18420"/>
    </cofactor>
</comment>